<dbReference type="EMBL" id="JAKWFO010000005">
    <property type="protein sequence ID" value="KAI9635436.1"/>
    <property type="molecule type" value="Genomic_DNA"/>
</dbReference>
<reference evidence="1" key="1">
    <citation type="journal article" date="2022" name="G3 (Bethesda)">
        <title>High quality genome of the basidiomycete yeast Dioszegia hungarica PDD-24b-2 isolated from cloud water.</title>
        <authorList>
            <person name="Jarrige D."/>
            <person name="Haridas S."/>
            <person name="Bleykasten-Grosshans C."/>
            <person name="Joly M."/>
            <person name="Nadalig T."/>
            <person name="Sancelme M."/>
            <person name="Vuilleumier S."/>
            <person name="Grigoriev I.V."/>
            <person name="Amato P."/>
            <person name="Bringel F."/>
        </authorList>
    </citation>
    <scope>NUCLEOTIDE SEQUENCE</scope>
    <source>
        <strain evidence="1">PDD-24b-2</strain>
    </source>
</reference>
<dbReference type="Proteomes" id="UP001164286">
    <property type="component" value="Unassembled WGS sequence"/>
</dbReference>
<evidence type="ECO:0000313" key="1">
    <source>
        <dbReference type="EMBL" id="KAI9635436.1"/>
    </source>
</evidence>
<protein>
    <submittedName>
        <fullName evidence="1">Uncharacterized protein</fullName>
    </submittedName>
</protein>
<organism evidence="1 2">
    <name type="scientific">Dioszegia hungarica</name>
    <dbReference type="NCBI Taxonomy" id="4972"/>
    <lineage>
        <taxon>Eukaryota</taxon>
        <taxon>Fungi</taxon>
        <taxon>Dikarya</taxon>
        <taxon>Basidiomycota</taxon>
        <taxon>Agaricomycotina</taxon>
        <taxon>Tremellomycetes</taxon>
        <taxon>Tremellales</taxon>
        <taxon>Bulleribasidiaceae</taxon>
        <taxon>Dioszegia</taxon>
    </lineage>
</organism>
<proteinExistence type="predicted"/>
<accession>A0AA38H8M2</accession>
<evidence type="ECO:0000313" key="2">
    <source>
        <dbReference type="Proteomes" id="UP001164286"/>
    </source>
</evidence>
<keyword evidence="2" id="KW-1185">Reference proteome</keyword>
<dbReference type="AlphaFoldDB" id="A0AA38H8M2"/>
<dbReference type="GeneID" id="77731989"/>
<sequence length="148" mass="16840">MSRTDMYDWMTTIVLRQKTHEFRKVLYPASVRRVWFYETSPISAIRYVCEIGPPVIRPSPSAGEVDTSPGSWLPDDGSIGNAEYNARTGLFANCDYAYPVLSCVRLKEAIPLARMREDYGIKLAPKGMIYVPEAMREALDLGEQEKVW</sequence>
<dbReference type="RefSeq" id="XP_052945213.1">
    <property type="nucleotide sequence ID" value="XM_053092784.1"/>
</dbReference>
<gene>
    <name evidence="1" type="ORF">MKK02DRAFT_44125</name>
</gene>
<name>A0AA38H8M2_9TREE</name>
<comment type="caution">
    <text evidence="1">The sequence shown here is derived from an EMBL/GenBank/DDBJ whole genome shotgun (WGS) entry which is preliminary data.</text>
</comment>